<dbReference type="GO" id="GO:0016757">
    <property type="term" value="F:glycosyltransferase activity"/>
    <property type="evidence" value="ECO:0007669"/>
    <property type="project" value="UniProtKB-KW"/>
</dbReference>
<dbReference type="InterPro" id="IPR029044">
    <property type="entry name" value="Nucleotide-diphossugar_trans"/>
</dbReference>
<name>A0ABU4GPW1_9CLOT</name>
<evidence type="ECO:0000313" key="3">
    <source>
        <dbReference type="Proteomes" id="UP001276854"/>
    </source>
</evidence>
<protein>
    <submittedName>
        <fullName evidence="2">Glycosyltransferase</fullName>
        <ecNumber evidence="2">2.4.-.-</ecNumber>
    </submittedName>
</protein>
<organism evidence="2 3">
    <name type="scientific">Clostridium boliviensis</name>
    <dbReference type="NCBI Taxonomy" id="318465"/>
    <lineage>
        <taxon>Bacteria</taxon>
        <taxon>Bacillati</taxon>
        <taxon>Bacillota</taxon>
        <taxon>Clostridia</taxon>
        <taxon>Eubacteriales</taxon>
        <taxon>Clostridiaceae</taxon>
        <taxon>Clostridium</taxon>
    </lineage>
</organism>
<keyword evidence="3" id="KW-1185">Reference proteome</keyword>
<keyword evidence="2" id="KW-0808">Transferase</keyword>
<feature type="domain" description="Glycosyltransferase 2-like" evidence="1">
    <location>
        <begin position="6"/>
        <end position="126"/>
    </location>
</feature>
<gene>
    <name evidence="2" type="ORF">RZO55_19045</name>
</gene>
<sequence length="381" mass="45305">MKKKLSLVTPLYNTERKYLNDLIKCIKPYQKDVEWILVNDSPDNIALKEMIAAFDSSYIKVFTHEKNLGIFSAYTTGFLNATAEYCCILDHDDVYDAKNVLRAINEKPDLIYTNEYKFNKKGKSNKFIKPDFDFLSTCFYFYTHHVTVMKTETVKDILREKSNSGNYTSLFDIHITLEYISRYIGKDFNVIHLNNADYGWRIHKNSTAGNLEQKLSGYFERLRKTEEFFRVIGEYPMLNIHRNIGYIVEADFMSVYDLVRYPLKFEDFVDYFKKFKKINTKNKSIRFEHNDYSITEWKYFYRMLFKIPAQYLIKQNCIHFFVPDFDKRKLVSPKNFKLYPPGVPFMVKIAISEINSQHIGGMWINLDNSEKKDFVYAIIRK</sequence>
<reference evidence="2 3" key="1">
    <citation type="submission" date="2023-10" db="EMBL/GenBank/DDBJ databases">
        <title>A novel Glycoside Hydrolase 43-Like Enzyme from Clostrdium boliviensis is an Endo-xylanase, and a Candidate for Xylooligosaccharides Production from Different Xylan Substrates.</title>
        <authorList>
            <person name="Alvarez M.T."/>
            <person name="Rocabado-Villegas L.R."/>
            <person name="Salas-Veizaga D.M."/>
            <person name="Linares-Pasten J.A."/>
            <person name="Gudmundsdottir E.E."/>
            <person name="Hreggvidsson G.O."/>
            <person name="Adlercreutz P."/>
            <person name="Nordberg Karlsson E."/>
        </authorList>
    </citation>
    <scope>NUCLEOTIDE SEQUENCE [LARGE SCALE GENOMIC DNA]</scope>
    <source>
        <strain evidence="2 3">E-1</strain>
    </source>
</reference>
<dbReference type="EMBL" id="JAWONS010000280">
    <property type="protein sequence ID" value="MDW2799676.1"/>
    <property type="molecule type" value="Genomic_DNA"/>
</dbReference>
<dbReference type="Proteomes" id="UP001276854">
    <property type="component" value="Unassembled WGS sequence"/>
</dbReference>
<evidence type="ECO:0000313" key="2">
    <source>
        <dbReference type="EMBL" id="MDW2799676.1"/>
    </source>
</evidence>
<proteinExistence type="predicted"/>
<accession>A0ABU4GPW1</accession>
<evidence type="ECO:0000259" key="1">
    <source>
        <dbReference type="Pfam" id="PF00535"/>
    </source>
</evidence>
<dbReference type="SUPFAM" id="SSF53448">
    <property type="entry name" value="Nucleotide-diphospho-sugar transferases"/>
    <property type="match status" value="1"/>
</dbReference>
<keyword evidence="2" id="KW-0328">Glycosyltransferase</keyword>
<dbReference type="RefSeq" id="WP_318065862.1">
    <property type="nucleotide sequence ID" value="NZ_JAWONS010000280.1"/>
</dbReference>
<dbReference type="EC" id="2.4.-.-" evidence="2"/>
<dbReference type="Gene3D" id="3.90.550.10">
    <property type="entry name" value="Spore Coat Polysaccharide Biosynthesis Protein SpsA, Chain A"/>
    <property type="match status" value="1"/>
</dbReference>
<dbReference type="Pfam" id="PF00535">
    <property type="entry name" value="Glycos_transf_2"/>
    <property type="match status" value="1"/>
</dbReference>
<comment type="caution">
    <text evidence="2">The sequence shown here is derived from an EMBL/GenBank/DDBJ whole genome shotgun (WGS) entry which is preliminary data.</text>
</comment>
<dbReference type="InterPro" id="IPR001173">
    <property type="entry name" value="Glyco_trans_2-like"/>
</dbReference>